<dbReference type="GO" id="GO:0016787">
    <property type="term" value="F:hydrolase activity"/>
    <property type="evidence" value="ECO:0007669"/>
    <property type="project" value="UniProtKB-KW"/>
</dbReference>
<organism evidence="1 2">
    <name type="scientific">Proteiniphilum acetatigenes</name>
    <dbReference type="NCBI Taxonomy" id="294710"/>
    <lineage>
        <taxon>Bacteria</taxon>
        <taxon>Pseudomonadati</taxon>
        <taxon>Bacteroidota</taxon>
        <taxon>Bacteroidia</taxon>
        <taxon>Bacteroidales</taxon>
        <taxon>Dysgonomonadaceae</taxon>
        <taxon>Proteiniphilum</taxon>
    </lineage>
</organism>
<dbReference type="NCBIfam" id="TIGR01509">
    <property type="entry name" value="HAD-SF-IA-v3"/>
    <property type="match status" value="1"/>
</dbReference>
<evidence type="ECO:0000313" key="2">
    <source>
        <dbReference type="Proteomes" id="UP000053860"/>
    </source>
</evidence>
<dbReference type="SUPFAM" id="SSF56784">
    <property type="entry name" value="HAD-like"/>
    <property type="match status" value="1"/>
</dbReference>
<dbReference type="Pfam" id="PF00702">
    <property type="entry name" value="Hydrolase"/>
    <property type="match status" value="1"/>
</dbReference>
<dbReference type="PATRIC" id="fig|294710.3.peg.1283"/>
<dbReference type="CDD" id="cd02603">
    <property type="entry name" value="HAD_sEH-N_like"/>
    <property type="match status" value="1"/>
</dbReference>
<dbReference type="SFLD" id="SFLDS00003">
    <property type="entry name" value="Haloacid_Dehalogenase"/>
    <property type="match status" value="1"/>
</dbReference>
<dbReference type="PANTHER" id="PTHR43611:SF3">
    <property type="entry name" value="FLAVIN MONONUCLEOTIDE HYDROLASE 1, CHLOROPLATIC"/>
    <property type="match status" value="1"/>
</dbReference>
<dbReference type="InterPro" id="IPR006439">
    <property type="entry name" value="HAD-SF_hydro_IA"/>
</dbReference>
<protein>
    <submittedName>
        <fullName evidence="1">Hydrolase, haloacid dehalogenase-like family protein</fullName>
    </submittedName>
</protein>
<dbReference type="Proteomes" id="UP000053860">
    <property type="component" value="Unassembled WGS sequence"/>
</dbReference>
<dbReference type="InterPro" id="IPR036412">
    <property type="entry name" value="HAD-like_sf"/>
</dbReference>
<evidence type="ECO:0000313" key="1">
    <source>
        <dbReference type="EMBL" id="KUK77082.1"/>
    </source>
</evidence>
<dbReference type="AlphaFoldDB" id="A0A117M047"/>
<dbReference type="Gene3D" id="3.40.50.1000">
    <property type="entry name" value="HAD superfamily/HAD-like"/>
    <property type="match status" value="1"/>
</dbReference>
<dbReference type="SFLD" id="SFLDG01129">
    <property type="entry name" value="C1.5:_HAD__Beta-PGM__Phosphata"/>
    <property type="match status" value="1"/>
</dbReference>
<keyword evidence="1" id="KW-0378">Hydrolase</keyword>
<accession>A0A117M047</accession>
<proteinExistence type="predicted"/>
<name>A0A117M047_9BACT</name>
<dbReference type="InterPro" id="IPR023198">
    <property type="entry name" value="PGP-like_dom2"/>
</dbReference>
<dbReference type="InterPro" id="IPR023214">
    <property type="entry name" value="HAD_sf"/>
</dbReference>
<dbReference type="Gene3D" id="1.10.150.240">
    <property type="entry name" value="Putative phosphatase, domain 2"/>
    <property type="match status" value="1"/>
</dbReference>
<dbReference type="EMBL" id="LGGN01000167">
    <property type="protein sequence ID" value="KUK77082.1"/>
    <property type="molecule type" value="Genomic_DNA"/>
</dbReference>
<sequence length="246" mass="28576">MLFKVQKYTKDAYPVHDLNQLSVSCSPKNDSCIRMKQIKNIVFDFGGVLIDWNPVYLYREVFETEEEMHYFLSHICRYDWNLKQDAGRSIVEATREMQEQHPEYAEEIGYYYGRWDEMLGGTIEKNVRLVEPLKARYRVYGLTNWSAETLPLAIKRYDFFSLLDGIVVSGEEKIVKPDPALYRILLERYGLKAEESLFIDDNAANIETAQILGFHTVHLTPDMDLEAFLKEQGILSVDTPKAPSQV</sequence>
<dbReference type="PANTHER" id="PTHR43611">
    <property type="entry name" value="ALPHA-D-GLUCOSE 1-PHOSPHATE PHOSPHATASE"/>
    <property type="match status" value="1"/>
</dbReference>
<reference evidence="2" key="1">
    <citation type="journal article" date="2015" name="MBio">
        <title>Genome-Resolved Metagenomic Analysis Reveals Roles for Candidate Phyla and Other Microbial Community Members in Biogeochemical Transformations in Oil Reservoirs.</title>
        <authorList>
            <person name="Hu P."/>
            <person name="Tom L."/>
            <person name="Singh A."/>
            <person name="Thomas B.C."/>
            <person name="Baker B.J."/>
            <person name="Piceno Y.M."/>
            <person name="Andersen G.L."/>
            <person name="Banfield J.F."/>
        </authorList>
    </citation>
    <scope>NUCLEOTIDE SEQUENCE [LARGE SCALE GENOMIC DNA]</scope>
</reference>
<gene>
    <name evidence="1" type="ORF">XD92_0934</name>
</gene>
<comment type="caution">
    <text evidence="1">The sequence shown here is derived from an EMBL/GenBank/DDBJ whole genome shotgun (WGS) entry which is preliminary data.</text>
</comment>